<proteinExistence type="predicted"/>
<dbReference type="InterPro" id="IPR045592">
    <property type="entry name" value="DUF6461"/>
</dbReference>
<sequence length="29" mass="3101">MAENLTGIKLTAQLLQESTYLCAVAPHPS</sequence>
<reference evidence="1 2" key="1">
    <citation type="submission" date="2024-09" db="EMBL/GenBank/DDBJ databases">
        <authorList>
            <person name="Sun Q."/>
            <person name="Mori K."/>
        </authorList>
    </citation>
    <scope>NUCLEOTIDE SEQUENCE [LARGE SCALE GENOMIC DNA]</scope>
    <source>
        <strain evidence="1 2">CCM 3426</strain>
    </source>
</reference>
<dbReference type="Proteomes" id="UP001589647">
    <property type="component" value="Unassembled WGS sequence"/>
</dbReference>
<accession>A0ABV5IMD4</accession>
<dbReference type="RefSeq" id="WP_268246148.1">
    <property type="nucleotide sequence ID" value="NZ_BMRC01000065.1"/>
</dbReference>
<protein>
    <submittedName>
        <fullName evidence="1">DUF6461 domain-containing protein</fullName>
    </submittedName>
</protein>
<dbReference type="EMBL" id="JBHMEI010000026">
    <property type="protein sequence ID" value="MFB9205203.1"/>
    <property type="molecule type" value="Genomic_DNA"/>
</dbReference>
<gene>
    <name evidence="1" type="ORF">ACFFV7_28685</name>
</gene>
<name>A0ABV5IMD4_9ACTN</name>
<keyword evidence="2" id="KW-1185">Reference proteome</keyword>
<evidence type="ECO:0000313" key="1">
    <source>
        <dbReference type="EMBL" id="MFB9205203.1"/>
    </source>
</evidence>
<organism evidence="1 2">
    <name type="scientific">Nonomuraea spiralis</name>
    <dbReference type="NCBI Taxonomy" id="46182"/>
    <lineage>
        <taxon>Bacteria</taxon>
        <taxon>Bacillati</taxon>
        <taxon>Actinomycetota</taxon>
        <taxon>Actinomycetes</taxon>
        <taxon>Streptosporangiales</taxon>
        <taxon>Streptosporangiaceae</taxon>
        <taxon>Nonomuraea</taxon>
    </lineage>
</organism>
<evidence type="ECO:0000313" key="2">
    <source>
        <dbReference type="Proteomes" id="UP001589647"/>
    </source>
</evidence>
<dbReference type="Pfam" id="PF20062">
    <property type="entry name" value="DUF6461"/>
    <property type="match status" value="1"/>
</dbReference>
<comment type="caution">
    <text evidence="1">The sequence shown here is derived from an EMBL/GenBank/DDBJ whole genome shotgun (WGS) entry which is preliminary data.</text>
</comment>